<dbReference type="Proteomes" id="UP000284767">
    <property type="component" value="Unassembled WGS sequence"/>
</dbReference>
<comment type="caution">
    <text evidence="5">The sequence shown here is derived from an EMBL/GenBank/DDBJ whole genome shotgun (WGS) entry which is preliminary data.</text>
</comment>
<dbReference type="EMBL" id="NFFZ01000007">
    <property type="protein sequence ID" value="OTI61308.1"/>
    <property type="molecule type" value="Genomic_DNA"/>
</dbReference>
<evidence type="ECO:0000313" key="8">
    <source>
        <dbReference type="Proteomes" id="UP000194857"/>
    </source>
</evidence>
<evidence type="ECO:0000313" key="6">
    <source>
        <dbReference type="EMBL" id="RPM08626.1"/>
    </source>
</evidence>
<evidence type="ECO:0000313" key="4">
    <source>
        <dbReference type="EMBL" id="RCI72785.1"/>
    </source>
</evidence>
<dbReference type="Proteomes" id="UP000194857">
    <property type="component" value="Unassembled WGS sequence"/>
</dbReference>
<feature type="domain" description="Tsi6" evidence="1">
    <location>
        <begin position="2"/>
        <end position="83"/>
    </location>
</feature>
<dbReference type="AlphaFoldDB" id="A0A072ZH53"/>
<proteinExistence type="predicted"/>
<accession>A0A072ZH53</accession>
<reference evidence="2" key="2">
    <citation type="submission" date="2015-06" db="EMBL/GenBank/DDBJ databases">
        <authorList>
            <person name="Radhakrishnan R."/>
            <person name="Underwood A."/>
            <person name="Al-Shahib A."/>
        </authorList>
    </citation>
    <scope>NUCLEOTIDE SEQUENCE</scope>
    <source>
        <strain evidence="2">P19_London_7_VIM_2_05_10</strain>
    </source>
</reference>
<evidence type="ECO:0000313" key="5">
    <source>
        <dbReference type="EMBL" id="RMS62161.1"/>
    </source>
</evidence>
<dbReference type="Proteomes" id="UP000270834">
    <property type="component" value="Unassembled WGS sequence"/>
</dbReference>
<name>A0A072ZH53_PSEAI</name>
<dbReference type="Pfam" id="PF18660">
    <property type="entry name" value="Tsi6"/>
    <property type="match status" value="1"/>
</dbReference>
<dbReference type="Proteomes" id="UP000253594">
    <property type="component" value="Unassembled WGS sequence"/>
</dbReference>
<reference evidence="4 9" key="6">
    <citation type="submission" date="2018-07" db="EMBL/GenBank/DDBJ databases">
        <title>Mechanisms of high-level aminoglycoside resistance among Gram-negative pathogens in Brazil.</title>
        <authorList>
            <person name="Ballaben A.S."/>
            <person name="Darini A.L.C."/>
            <person name="Doi Y."/>
        </authorList>
    </citation>
    <scope>NUCLEOTIDE SEQUENCE [LARGE SCALE GENOMIC DNA]</scope>
    <source>
        <strain evidence="4 9">B2-305</strain>
    </source>
</reference>
<accession>A0A1S1CAA7</accession>
<dbReference type="OMA" id="LKDAHYV"/>
<evidence type="ECO:0000313" key="9">
    <source>
        <dbReference type="Proteomes" id="UP000253594"/>
    </source>
</evidence>
<reference evidence="6 11" key="5">
    <citation type="submission" date="2017-08" db="EMBL/GenBank/DDBJ databases">
        <authorList>
            <person name="Feschi L."/>
            <person name="Jeukens J."/>
            <person name="Emond-Rheault J.-G."/>
            <person name="Kukavica-Ibrulj I."/>
            <person name="Boyle B."/>
            <person name="Levesque R.C."/>
        </authorList>
    </citation>
    <scope>NUCLEOTIDE SEQUENCE [LARGE SCALE GENOMIC DNA]</scope>
    <source>
        <strain evidence="6 11">PA-W36</strain>
    </source>
</reference>
<reference evidence="5 10" key="7">
    <citation type="submission" date="2018-08" db="EMBL/GenBank/DDBJ databases">
        <title>Recombination of ecologically and evolutionarily significant loci maintains genetic cohesion in the Pseudomonas syringae species complex.</title>
        <authorList>
            <person name="Dillon M."/>
            <person name="Thakur S."/>
            <person name="Almeida R.N.D."/>
            <person name="Weir B.S."/>
            <person name="Guttman D.S."/>
        </authorList>
    </citation>
    <scope>NUCLEOTIDE SEQUENCE [LARGE SCALE GENOMIC DNA]</scope>
    <source>
        <strain evidence="5 10">ICMP 7846</strain>
    </source>
</reference>
<reference evidence="6 11" key="8">
    <citation type="submission" date="2019-01" db="EMBL/GenBank/DDBJ databases">
        <title>The Pseudomonas aeruginosa pan-genome provides new insights on its population structure, horizontal gene transfer and pathogenicity.</title>
        <authorList>
            <person name="Freschi L."/>
            <person name="Vincent A.T."/>
            <person name="Jeukens J."/>
            <person name="Emond-Rheault J.-G."/>
            <person name="Kukavica-Ibrulj I."/>
            <person name="Dupont M.-J."/>
            <person name="Charette S.J."/>
            <person name="Boyle B."/>
            <person name="Levesque R.C."/>
        </authorList>
    </citation>
    <scope>NUCLEOTIDE SEQUENCE [LARGE SCALE GENOMIC DNA]</scope>
    <source>
        <strain evidence="6 11">PA-W36</strain>
    </source>
</reference>
<evidence type="ECO:0000313" key="7">
    <source>
        <dbReference type="Proteomes" id="UP000045039"/>
    </source>
</evidence>
<dbReference type="eggNOG" id="ENOG5032T01">
    <property type="taxonomic scope" value="Bacteria"/>
</dbReference>
<dbReference type="RefSeq" id="WP_003104961.1">
    <property type="nucleotide sequence ID" value="NZ_AP014839.1"/>
</dbReference>
<gene>
    <name evidence="5" type="ORF">ALP65_00370</name>
    <name evidence="3" type="ORF">CAZ10_15650</name>
    <name evidence="4" type="ORF">DT376_21875</name>
    <name evidence="6" type="ORF">IPC1295_26160</name>
    <name evidence="2" type="ORF">PAERUG_P19_London_7_VIM_2_05_10_03510</name>
</gene>
<sequence length="94" mass="10678">MTPIEYIDRALALVVDRLARYPGYEVLLSAEKQLQYIRSVLLDRSLDRSALHRLTLGSIAVKEFDETDPELSRALKDAYYVGIRTGRGLKVDLP</sequence>
<evidence type="ECO:0000313" key="2">
    <source>
        <dbReference type="EMBL" id="CRP12588.1"/>
    </source>
</evidence>
<reference evidence="7" key="1">
    <citation type="submission" date="2015-06" db="EMBL/GenBank/DDBJ databases">
        <authorList>
            <person name="Radhakrishnan Rajesh"/>
            <person name="Underwood Anthony"/>
            <person name="Al-Shahib Ali"/>
        </authorList>
    </citation>
    <scope>NUCLEOTIDE SEQUENCE [LARGE SCALE GENOMIC DNA]</scope>
    <source>
        <strain evidence="7">P19_London_7_VIM_2_05_10</strain>
    </source>
</reference>
<protein>
    <recommendedName>
        <fullName evidence="1">Tsi6 domain-containing protein</fullName>
    </recommendedName>
</protein>
<reference evidence="8" key="3">
    <citation type="submission" date="2017-05" db="EMBL/GenBank/DDBJ databases">
        <authorList>
            <person name="Giani T."/>
            <person name="Arena F."/>
            <person name="Pollini S."/>
            <person name="Di Pilato V."/>
            <person name="D'Andrea M.M."/>
            <person name="Henrici De Angelis L."/>
            <person name="Bassetti M."/>
            <person name="Rossolini G.M."/>
        </authorList>
    </citation>
    <scope>NUCLEOTIDE SEQUENCE [LARGE SCALE GENOMIC DNA]</scope>
    <source>
        <strain evidence="8">S567_C10_BS</strain>
    </source>
</reference>
<evidence type="ECO:0000259" key="1">
    <source>
        <dbReference type="Pfam" id="PF18660"/>
    </source>
</evidence>
<dbReference type="EMBL" id="CVVU01000207">
    <property type="protein sequence ID" value="CRP12588.1"/>
    <property type="molecule type" value="Genomic_DNA"/>
</dbReference>
<dbReference type="SMR" id="A0A072ZH53"/>
<dbReference type="EMBL" id="NSNE01000019">
    <property type="protein sequence ID" value="RPM08626.1"/>
    <property type="molecule type" value="Genomic_DNA"/>
</dbReference>
<dbReference type="EMBL" id="QORE01000822">
    <property type="protein sequence ID" value="RCI72785.1"/>
    <property type="molecule type" value="Genomic_DNA"/>
</dbReference>
<dbReference type="EMBL" id="RBSQ01000239">
    <property type="protein sequence ID" value="RMS62161.1"/>
    <property type="molecule type" value="Genomic_DNA"/>
</dbReference>
<reference evidence="3" key="4">
    <citation type="submission" date="2017-05" db="EMBL/GenBank/DDBJ databases">
        <authorList>
            <person name="Song R."/>
            <person name="Chenine A.L."/>
            <person name="Ruprecht R.M."/>
        </authorList>
    </citation>
    <scope>NUCLEOTIDE SEQUENCE [LARGE SCALE GENOMIC DNA]</scope>
    <source>
        <strain evidence="3">S567_C10_BS</strain>
    </source>
</reference>
<dbReference type="Proteomes" id="UP000045039">
    <property type="component" value="Unassembled WGS sequence"/>
</dbReference>
<evidence type="ECO:0000313" key="11">
    <source>
        <dbReference type="Proteomes" id="UP000284767"/>
    </source>
</evidence>
<dbReference type="InterPro" id="IPR040818">
    <property type="entry name" value="Tsi6"/>
</dbReference>
<evidence type="ECO:0000313" key="3">
    <source>
        <dbReference type="EMBL" id="OTI61308.1"/>
    </source>
</evidence>
<evidence type="ECO:0000313" key="10">
    <source>
        <dbReference type="Proteomes" id="UP000270834"/>
    </source>
</evidence>
<organism evidence="5 10">
    <name type="scientific">Pseudomonas aeruginosa</name>
    <dbReference type="NCBI Taxonomy" id="287"/>
    <lineage>
        <taxon>Bacteria</taxon>
        <taxon>Pseudomonadati</taxon>
        <taxon>Pseudomonadota</taxon>
        <taxon>Gammaproteobacteria</taxon>
        <taxon>Pseudomonadales</taxon>
        <taxon>Pseudomonadaceae</taxon>
        <taxon>Pseudomonas</taxon>
    </lineage>
</organism>